<keyword evidence="2" id="KW-0804">Transcription</keyword>
<evidence type="ECO:0000256" key="1">
    <source>
        <dbReference type="ARBA" id="ARBA00023015"/>
    </source>
</evidence>
<gene>
    <name evidence="4" type="ORF">J2S15_001077</name>
</gene>
<dbReference type="EMBL" id="JAUSUR010000001">
    <property type="protein sequence ID" value="MDQ0360346.1"/>
    <property type="molecule type" value="Genomic_DNA"/>
</dbReference>
<name>A0ABU0E0D0_9FIRM</name>
<dbReference type="SUPFAM" id="SSF46785">
    <property type="entry name" value="Winged helix' DNA-binding domain"/>
    <property type="match status" value="1"/>
</dbReference>
<dbReference type="InterPro" id="IPR013196">
    <property type="entry name" value="HTH_11"/>
</dbReference>
<evidence type="ECO:0000256" key="2">
    <source>
        <dbReference type="ARBA" id="ARBA00023163"/>
    </source>
</evidence>
<evidence type="ECO:0000259" key="3">
    <source>
        <dbReference type="PROSITE" id="PS51000"/>
    </source>
</evidence>
<sequence>MQIERLIQMIFYLIHHGHVTAKELADYFDVSTRTVYRDINTLTLAGIPILSSKGTGGGISLVEGYTLDKSLLSKEEQQHIYHGLQTLQATKYPNTEMALSKIGAIFRSALEPKWLEIDLTYWGSEEKEKIKISELQYAIINKQVITFDYFNTYLQKSKRVIEPLRLVFKSHAWYIAGYCRDREEIRFFRMSRIRNLEVISETFLRELPQEESLITHCEETEVDIPFLKLRFSPEIAYKLYDNFHESQVTLCEDGSYLVSVQYELNDWTFHYLLSFGKHVEILEPEMAREMMKERVKEIQKLYEK</sequence>
<evidence type="ECO:0000313" key="5">
    <source>
        <dbReference type="Proteomes" id="UP001230220"/>
    </source>
</evidence>
<organism evidence="4 5">
    <name type="scientific">Breznakia pachnodae</name>
    <dbReference type="NCBI Taxonomy" id="265178"/>
    <lineage>
        <taxon>Bacteria</taxon>
        <taxon>Bacillati</taxon>
        <taxon>Bacillota</taxon>
        <taxon>Erysipelotrichia</taxon>
        <taxon>Erysipelotrichales</taxon>
        <taxon>Erysipelotrichaceae</taxon>
        <taxon>Breznakia</taxon>
    </lineage>
</organism>
<protein>
    <submittedName>
        <fullName evidence="4">DNA-binding transcriptional regulator YafY</fullName>
    </submittedName>
</protein>
<dbReference type="PIRSF" id="PIRSF016838">
    <property type="entry name" value="PafC"/>
    <property type="match status" value="1"/>
</dbReference>
<dbReference type="InterPro" id="IPR026881">
    <property type="entry name" value="WYL_dom"/>
</dbReference>
<dbReference type="Pfam" id="PF08279">
    <property type="entry name" value="HTH_11"/>
    <property type="match status" value="1"/>
</dbReference>
<feature type="domain" description="HTH deoR-type" evidence="3">
    <location>
        <begin position="2"/>
        <end position="60"/>
    </location>
</feature>
<dbReference type="PANTHER" id="PTHR34580:SF1">
    <property type="entry name" value="PROTEIN PAFC"/>
    <property type="match status" value="1"/>
</dbReference>
<dbReference type="InterPro" id="IPR057727">
    <property type="entry name" value="WCX_dom"/>
</dbReference>
<dbReference type="PANTHER" id="PTHR34580">
    <property type="match status" value="1"/>
</dbReference>
<reference evidence="4 5" key="1">
    <citation type="submission" date="2023-07" db="EMBL/GenBank/DDBJ databases">
        <title>Genomic Encyclopedia of Type Strains, Phase IV (KMG-IV): sequencing the most valuable type-strain genomes for metagenomic binning, comparative biology and taxonomic classification.</title>
        <authorList>
            <person name="Goeker M."/>
        </authorList>
    </citation>
    <scope>NUCLEOTIDE SEQUENCE [LARGE SCALE GENOMIC DNA]</scope>
    <source>
        <strain evidence="4 5">DSM 16784</strain>
    </source>
</reference>
<dbReference type="GO" id="GO:0003677">
    <property type="term" value="F:DNA binding"/>
    <property type="evidence" value="ECO:0007669"/>
    <property type="project" value="UniProtKB-KW"/>
</dbReference>
<comment type="caution">
    <text evidence="4">The sequence shown here is derived from an EMBL/GenBank/DDBJ whole genome shotgun (WGS) entry which is preliminary data.</text>
</comment>
<dbReference type="InterPro" id="IPR036388">
    <property type="entry name" value="WH-like_DNA-bd_sf"/>
</dbReference>
<dbReference type="PROSITE" id="PS51000">
    <property type="entry name" value="HTH_DEOR_2"/>
    <property type="match status" value="1"/>
</dbReference>
<keyword evidence="5" id="KW-1185">Reference proteome</keyword>
<keyword evidence="4" id="KW-0238">DNA-binding</keyword>
<dbReference type="Proteomes" id="UP001230220">
    <property type="component" value="Unassembled WGS sequence"/>
</dbReference>
<evidence type="ECO:0000313" key="4">
    <source>
        <dbReference type="EMBL" id="MDQ0360346.1"/>
    </source>
</evidence>
<dbReference type="Pfam" id="PF13280">
    <property type="entry name" value="WYL"/>
    <property type="match status" value="1"/>
</dbReference>
<dbReference type="PROSITE" id="PS52050">
    <property type="entry name" value="WYL"/>
    <property type="match status" value="1"/>
</dbReference>
<dbReference type="InterPro" id="IPR051534">
    <property type="entry name" value="CBASS_pafABC_assoc_protein"/>
</dbReference>
<dbReference type="InterPro" id="IPR001034">
    <property type="entry name" value="DeoR_HTH"/>
</dbReference>
<dbReference type="Pfam" id="PF25583">
    <property type="entry name" value="WCX"/>
    <property type="match status" value="1"/>
</dbReference>
<dbReference type="Gene3D" id="1.10.10.10">
    <property type="entry name" value="Winged helix-like DNA-binding domain superfamily/Winged helix DNA-binding domain"/>
    <property type="match status" value="1"/>
</dbReference>
<dbReference type="InterPro" id="IPR028349">
    <property type="entry name" value="PafC-like"/>
</dbReference>
<dbReference type="InterPro" id="IPR036390">
    <property type="entry name" value="WH_DNA-bd_sf"/>
</dbReference>
<dbReference type="SMART" id="SM00420">
    <property type="entry name" value="HTH_DEOR"/>
    <property type="match status" value="1"/>
</dbReference>
<keyword evidence="1" id="KW-0805">Transcription regulation</keyword>
<proteinExistence type="predicted"/>
<dbReference type="RefSeq" id="WP_307406178.1">
    <property type="nucleotide sequence ID" value="NZ_JAUSUR010000001.1"/>
</dbReference>
<accession>A0ABU0E0D0</accession>